<reference evidence="1" key="1">
    <citation type="journal article" date="2022" name="Int. J. Mol. Sci.">
        <title>Draft Genome of Tanacetum Coccineum: Genomic Comparison of Closely Related Tanacetum-Family Plants.</title>
        <authorList>
            <person name="Yamashiro T."/>
            <person name="Shiraishi A."/>
            <person name="Nakayama K."/>
            <person name="Satake H."/>
        </authorList>
    </citation>
    <scope>NUCLEOTIDE SEQUENCE</scope>
</reference>
<keyword evidence="2" id="KW-1185">Reference proteome</keyword>
<proteinExistence type="predicted"/>
<name>A0ABQ5D4G9_9ASTR</name>
<reference evidence="1" key="2">
    <citation type="submission" date="2022-01" db="EMBL/GenBank/DDBJ databases">
        <authorList>
            <person name="Yamashiro T."/>
            <person name="Shiraishi A."/>
            <person name="Satake H."/>
            <person name="Nakayama K."/>
        </authorList>
    </citation>
    <scope>NUCLEOTIDE SEQUENCE</scope>
</reference>
<dbReference type="Proteomes" id="UP001151760">
    <property type="component" value="Unassembled WGS sequence"/>
</dbReference>
<protein>
    <submittedName>
        <fullName evidence="1">Uncharacterized protein</fullName>
    </submittedName>
</protein>
<evidence type="ECO:0000313" key="2">
    <source>
        <dbReference type="Proteomes" id="UP001151760"/>
    </source>
</evidence>
<organism evidence="1 2">
    <name type="scientific">Tanacetum coccineum</name>
    <dbReference type="NCBI Taxonomy" id="301880"/>
    <lineage>
        <taxon>Eukaryota</taxon>
        <taxon>Viridiplantae</taxon>
        <taxon>Streptophyta</taxon>
        <taxon>Embryophyta</taxon>
        <taxon>Tracheophyta</taxon>
        <taxon>Spermatophyta</taxon>
        <taxon>Magnoliopsida</taxon>
        <taxon>eudicotyledons</taxon>
        <taxon>Gunneridae</taxon>
        <taxon>Pentapetalae</taxon>
        <taxon>asterids</taxon>
        <taxon>campanulids</taxon>
        <taxon>Asterales</taxon>
        <taxon>Asteraceae</taxon>
        <taxon>Asteroideae</taxon>
        <taxon>Anthemideae</taxon>
        <taxon>Anthemidinae</taxon>
        <taxon>Tanacetum</taxon>
    </lineage>
</organism>
<comment type="caution">
    <text evidence="1">The sequence shown here is derived from an EMBL/GenBank/DDBJ whole genome shotgun (WGS) entry which is preliminary data.</text>
</comment>
<dbReference type="EMBL" id="BQNB010014913">
    <property type="protein sequence ID" value="GJT33859.1"/>
    <property type="molecule type" value="Genomic_DNA"/>
</dbReference>
<evidence type="ECO:0000313" key="1">
    <source>
        <dbReference type="EMBL" id="GJT33859.1"/>
    </source>
</evidence>
<accession>A0ABQ5D4G9</accession>
<gene>
    <name evidence="1" type="ORF">Tco_0924278</name>
</gene>
<sequence>MISFGKKYERLKVILGEIGINLSLPAPEQVPSLSSGRKRKALELEPEAFQRISDIHKVDVDTLLSYLVMATSINTHENQRLCVVMRSMIDSHPDKEKLKSKRVKLKAIGYSLN</sequence>